<accession>A0A1M2VGH6</accession>
<dbReference type="Proteomes" id="UP000184267">
    <property type="component" value="Unassembled WGS sequence"/>
</dbReference>
<organism evidence="2 3">
    <name type="scientific">Trametes pubescens</name>
    <name type="common">White-rot fungus</name>
    <dbReference type="NCBI Taxonomy" id="154538"/>
    <lineage>
        <taxon>Eukaryota</taxon>
        <taxon>Fungi</taxon>
        <taxon>Dikarya</taxon>
        <taxon>Basidiomycota</taxon>
        <taxon>Agaricomycotina</taxon>
        <taxon>Agaricomycetes</taxon>
        <taxon>Polyporales</taxon>
        <taxon>Polyporaceae</taxon>
        <taxon>Trametes</taxon>
    </lineage>
</organism>
<proteinExistence type="predicted"/>
<protein>
    <submittedName>
        <fullName evidence="2">Uncharacterized protein</fullName>
    </submittedName>
</protein>
<keyword evidence="3" id="KW-1185">Reference proteome</keyword>
<reference evidence="2 3" key="1">
    <citation type="submission" date="2016-10" db="EMBL/GenBank/DDBJ databases">
        <title>Genome sequence of the basidiomycete white-rot fungus Trametes pubescens.</title>
        <authorList>
            <person name="Makela M.R."/>
            <person name="Granchi Z."/>
            <person name="Peng M."/>
            <person name="De Vries R.P."/>
            <person name="Grigoriev I."/>
            <person name="Riley R."/>
            <person name="Hilden K."/>
        </authorList>
    </citation>
    <scope>NUCLEOTIDE SEQUENCE [LARGE SCALE GENOMIC DNA]</scope>
    <source>
        <strain evidence="2 3">FBCC735</strain>
    </source>
</reference>
<evidence type="ECO:0000313" key="2">
    <source>
        <dbReference type="EMBL" id="OJT06690.1"/>
    </source>
</evidence>
<name>A0A1M2VGH6_TRAPU</name>
<dbReference type="EMBL" id="MNAD01001272">
    <property type="protein sequence ID" value="OJT06690.1"/>
    <property type="molecule type" value="Genomic_DNA"/>
</dbReference>
<feature type="compositionally biased region" description="Basic and acidic residues" evidence="1">
    <location>
        <begin position="1"/>
        <end position="14"/>
    </location>
</feature>
<feature type="region of interest" description="Disordered" evidence="1">
    <location>
        <begin position="1"/>
        <end position="57"/>
    </location>
</feature>
<gene>
    <name evidence="2" type="ORF">TRAPUB_2456</name>
</gene>
<evidence type="ECO:0000256" key="1">
    <source>
        <dbReference type="SAM" id="MobiDB-lite"/>
    </source>
</evidence>
<dbReference type="AlphaFoldDB" id="A0A1M2VGH6"/>
<evidence type="ECO:0000313" key="3">
    <source>
        <dbReference type="Proteomes" id="UP000184267"/>
    </source>
</evidence>
<sequence>MDRSPGDLPAHEPQRACMAAPGMRRATGRSPGDLSAAEDPPSRSASHLPLGAFLDPI</sequence>
<comment type="caution">
    <text evidence="2">The sequence shown here is derived from an EMBL/GenBank/DDBJ whole genome shotgun (WGS) entry which is preliminary data.</text>
</comment>